<reference evidence="2 3" key="1">
    <citation type="submission" date="2024-01" db="EMBL/GenBank/DDBJ databases">
        <title>Comparative genomics of Cryptococcus and Kwoniella reveals pathogenesis evolution and contrasting modes of karyotype evolution via chromosome fusion or intercentromeric recombination.</title>
        <authorList>
            <person name="Coelho M.A."/>
            <person name="David-Palma M."/>
            <person name="Shea T."/>
            <person name="Bowers K."/>
            <person name="McGinley-Smith S."/>
            <person name="Mohammad A.W."/>
            <person name="Gnirke A."/>
            <person name="Yurkov A.M."/>
            <person name="Nowrousian M."/>
            <person name="Sun S."/>
            <person name="Cuomo C.A."/>
            <person name="Heitman J."/>
        </authorList>
    </citation>
    <scope>NUCLEOTIDE SEQUENCE [LARGE SCALE GENOMIC DNA]</scope>
    <source>
        <strain evidence="2">CBS 11374</strain>
    </source>
</reference>
<feature type="compositionally biased region" description="Polar residues" evidence="1">
    <location>
        <begin position="325"/>
        <end position="334"/>
    </location>
</feature>
<dbReference type="EMBL" id="CP141886">
    <property type="protein sequence ID" value="WRT67977.1"/>
    <property type="molecule type" value="Genomic_DNA"/>
</dbReference>
<feature type="region of interest" description="Disordered" evidence="1">
    <location>
        <begin position="94"/>
        <end position="119"/>
    </location>
</feature>
<protein>
    <submittedName>
        <fullName evidence="2">Uncharacterized protein</fullName>
    </submittedName>
</protein>
<name>A0ABZ1D5R2_9TREE</name>
<accession>A0ABZ1D5R2</accession>
<evidence type="ECO:0000313" key="2">
    <source>
        <dbReference type="EMBL" id="WRT67977.1"/>
    </source>
</evidence>
<feature type="region of interest" description="Disordered" evidence="1">
    <location>
        <begin position="1"/>
        <end position="55"/>
    </location>
</feature>
<dbReference type="Proteomes" id="UP001329825">
    <property type="component" value="Chromosome 6"/>
</dbReference>
<keyword evidence="3" id="KW-1185">Reference proteome</keyword>
<feature type="region of interest" description="Disordered" evidence="1">
    <location>
        <begin position="311"/>
        <end position="384"/>
    </location>
</feature>
<evidence type="ECO:0000256" key="1">
    <source>
        <dbReference type="SAM" id="MobiDB-lite"/>
    </source>
</evidence>
<evidence type="ECO:0000313" key="3">
    <source>
        <dbReference type="Proteomes" id="UP001329825"/>
    </source>
</evidence>
<feature type="compositionally biased region" description="Polar residues" evidence="1">
    <location>
        <begin position="450"/>
        <end position="472"/>
    </location>
</feature>
<proteinExistence type="predicted"/>
<feature type="compositionally biased region" description="Low complexity" evidence="1">
    <location>
        <begin position="1"/>
        <end position="22"/>
    </location>
</feature>
<feature type="compositionally biased region" description="Polar residues" evidence="1">
    <location>
        <begin position="104"/>
        <end position="113"/>
    </location>
</feature>
<dbReference type="RefSeq" id="XP_062792717.1">
    <property type="nucleotide sequence ID" value="XM_062936666.1"/>
</dbReference>
<feature type="compositionally biased region" description="Low complexity" evidence="1">
    <location>
        <begin position="335"/>
        <end position="369"/>
    </location>
</feature>
<gene>
    <name evidence="2" type="ORF">IL334_004951</name>
</gene>
<organism evidence="2 3">
    <name type="scientific">Kwoniella shivajii</name>
    <dbReference type="NCBI Taxonomy" id="564305"/>
    <lineage>
        <taxon>Eukaryota</taxon>
        <taxon>Fungi</taxon>
        <taxon>Dikarya</taxon>
        <taxon>Basidiomycota</taxon>
        <taxon>Agaricomycotina</taxon>
        <taxon>Tremellomycetes</taxon>
        <taxon>Tremellales</taxon>
        <taxon>Cryptococcaceae</taxon>
        <taxon>Kwoniella</taxon>
    </lineage>
</organism>
<dbReference type="GeneID" id="87957082"/>
<sequence>MASMTSHSFPRPTPSTSPFVSSIASNVPSNRLTTPLAPPPPPPLYMSAHDHMAGPERQVRYAGADHTLGPTFSEEEDGDDSAFIAAKMAALGLDPNGKPYDQNGYAQQESRPAQSRDVRSRNPLIQAQSHAQVQFQAQRQAQLQYLAAQAQMQQQQQQQQALLQLLAQQSQAQINPQLREAMAILEIQQAQQSATDRHVYAQQQAQRAYAQAQRQPGWDQTRLIHQQQQQQQQQIREMQYLQDIHLQQQLSALQMQTNEYKPQSRPNSDGGIQRSALAAQMQANLQARTGRVAEARGMALDDSEIRTRFENAADTYTPPIGNMSRFDTSPLVTNTSGSPTSPSWRSSDSGSPSPTKTTILTPTELPTPSAQTHNSIRSPKGGRFSQAMATKGEQAYGTLTSTLSGRSIHIEARPQLQSVFNVEKKEAIQISPEMEKRPLKYTIGALGNGRPSTQPANSNNNRSASLPVQEPKTTLLSQRVVSQPTIGMSKVMVVRQPYGPPCEAAELGDKNFQSRLRRQAGLNLTMLGRRVESPCPTPVLA</sequence>
<feature type="region of interest" description="Disordered" evidence="1">
    <location>
        <begin position="444"/>
        <end position="472"/>
    </location>
</feature>